<proteinExistence type="inferred from homology"/>
<dbReference type="HAMAP" id="MF_02066">
    <property type="entry name" value="CpoB"/>
    <property type="match status" value="1"/>
</dbReference>
<keyword evidence="2" id="KW-0802">TPR repeat</keyword>
<evidence type="ECO:0000256" key="1">
    <source>
        <dbReference type="HAMAP-Rule" id="MF_02066"/>
    </source>
</evidence>
<dbReference type="Gene3D" id="1.20.5.110">
    <property type="match status" value="1"/>
</dbReference>
<sequence>MNSITFGDDMALRLQGIQALAGIGLASTLMLGGCAAFETRDDETVDRLDRIESRLEQVERLVESDSLVDLAAQLDEVQSEIRGLRGEIETLQYELGGVRERQREIYLDVDRRLRRLEVGGPGGDVVPDVSLEDDPMPRRVDGEPREAYDEAFGLLREGRYDAAGEAFEAFLDRHHDSELSANARYWLGEVHYVTRDFEQAAAEFQRVLDDHPGSGKVADARLKLGFAYYELQRWDEARAELEAVRSEHPDSSAARLANNRLNRMADEGR</sequence>
<reference evidence="5 6" key="1">
    <citation type="submission" date="2023-08" db="EMBL/GenBank/DDBJ databases">
        <title>Whole-genome sequencing of halo(alkali)philic microorganisms from hypersaline lakes.</title>
        <authorList>
            <person name="Sorokin D.Y."/>
            <person name="Abbas B."/>
            <person name="Merkel A.Y."/>
        </authorList>
    </citation>
    <scope>NUCLEOTIDE SEQUENCE [LARGE SCALE GENOMIC DNA]</scope>
    <source>
        <strain evidence="5 6">AB-CW4</strain>
    </source>
</reference>
<keyword evidence="1" id="KW-0732">Signal</keyword>
<comment type="caution">
    <text evidence="5">The sequence shown here is derived from an EMBL/GenBank/DDBJ whole genome shotgun (WGS) entry which is preliminary data.</text>
</comment>
<accession>A0ABU0W683</accession>
<keyword evidence="6" id="KW-1185">Reference proteome</keyword>
<keyword evidence="1" id="KW-0131">Cell cycle</keyword>
<feature type="domain" description="YbgF trimerisation" evidence="4">
    <location>
        <begin position="51"/>
        <end position="119"/>
    </location>
</feature>
<dbReference type="Pfam" id="PF13174">
    <property type="entry name" value="TPR_6"/>
    <property type="match status" value="1"/>
</dbReference>
<evidence type="ECO:0000313" key="6">
    <source>
        <dbReference type="Proteomes" id="UP001239019"/>
    </source>
</evidence>
<dbReference type="PROSITE" id="PS50005">
    <property type="entry name" value="TPR"/>
    <property type="match status" value="2"/>
</dbReference>
<organism evidence="5 6">
    <name type="scientific">Natronospira bacteriovora</name>
    <dbReference type="NCBI Taxonomy" id="3069753"/>
    <lineage>
        <taxon>Bacteria</taxon>
        <taxon>Pseudomonadati</taxon>
        <taxon>Pseudomonadota</taxon>
        <taxon>Gammaproteobacteria</taxon>
        <taxon>Natronospirales</taxon>
        <taxon>Natronospiraceae</taxon>
        <taxon>Natronospira</taxon>
    </lineage>
</organism>
<keyword evidence="1" id="KW-0574">Periplasm</keyword>
<dbReference type="EMBL" id="JAVDDT010000001">
    <property type="protein sequence ID" value="MDQ2068505.1"/>
    <property type="molecule type" value="Genomic_DNA"/>
</dbReference>
<feature type="repeat" description="TPR" evidence="2">
    <location>
        <begin position="181"/>
        <end position="214"/>
    </location>
</feature>
<dbReference type="NCBIfam" id="TIGR02795">
    <property type="entry name" value="tol_pal_ybgF"/>
    <property type="match status" value="1"/>
</dbReference>
<dbReference type="Pfam" id="PF13432">
    <property type="entry name" value="TPR_16"/>
    <property type="match status" value="1"/>
</dbReference>
<evidence type="ECO:0000259" key="4">
    <source>
        <dbReference type="Pfam" id="PF16331"/>
    </source>
</evidence>
<keyword evidence="1" id="KW-0175">Coiled coil</keyword>
<dbReference type="InterPro" id="IPR019734">
    <property type="entry name" value="TPR_rpt"/>
</dbReference>
<feature type="region of interest" description="Disordered" evidence="3">
    <location>
        <begin position="245"/>
        <end position="269"/>
    </location>
</feature>
<dbReference type="InterPro" id="IPR032519">
    <property type="entry name" value="YbgF_tri"/>
</dbReference>
<dbReference type="SUPFAM" id="SSF48452">
    <property type="entry name" value="TPR-like"/>
    <property type="match status" value="1"/>
</dbReference>
<dbReference type="Proteomes" id="UP001239019">
    <property type="component" value="Unassembled WGS sequence"/>
</dbReference>
<dbReference type="InterPro" id="IPR014162">
    <property type="entry name" value="CpoB_C"/>
</dbReference>
<feature type="coiled-coil region" evidence="1">
    <location>
        <begin position="67"/>
        <end position="94"/>
    </location>
</feature>
<dbReference type="InterPro" id="IPR011990">
    <property type="entry name" value="TPR-like_helical_dom_sf"/>
</dbReference>
<dbReference type="Pfam" id="PF16331">
    <property type="entry name" value="TolA_bind_tri"/>
    <property type="match status" value="1"/>
</dbReference>
<evidence type="ECO:0000256" key="2">
    <source>
        <dbReference type="PROSITE-ProRule" id="PRU00339"/>
    </source>
</evidence>
<comment type="subcellular location">
    <subcellularLocation>
        <location evidence="1">Periplasm</location>
    </subcellularLocation>
</comment>
<evidence type="ECO:0000313" key="5">
    <source>
        <dbReference type="EMBL" id="MDQ2068505.1"/>
    </source>
</evidence>
<dbReference type="InterPro" id="IPR034706">
    <property type="entry name" value="CpoB"/>
</dbReference>
<dbReference type="RefSeq" id="WP_306726990.1">
    <property type="nucleotide sequence ID" value="NZ_JAVDDT010000001.1"/>
</dbReference>
<comment type="similarity">
    <text evidence="1">Belongs to the CpoB family.</text>
</comment>
<comment type="function">
    <text evidence="1">Mediates coordination of peptidoglycan synthesis and outer membrane constriction during cell division.</text>
</comment>
<dbReference type="Gene3D" id="1.25.40.10">
    <property type="entry name" value="Tetratricopeptide repeat domain"/>
    <property type="match status" value="1"/>
</dbReference>
<keyword evidence="1" id="KW-0132">Cell division</keyword>
<name>A0ABU0W683_9GAMM</name>
<feature type="repeat" description="TPR" evidence="2">
    <location>
        <begin position="218"/>
        <end position="251"/>
    </location>
</feature>
<protein>
    <recommendedName>
        <fullName evidence="1">Cell division coordinator CpoB</fullName>
    </recommendedName>
</protein>
<evidence type="ECO:0000256" key="3">
    <source>
        <dbReference type="SAM" id="MobiDB-lite"/>
    </source>
</evidence>
<gene>
    <name evidence="5" type="primary">ybgF</name>
    <name evidence="1" type="synonym">cpoB</name>
    <name evidence="5" type="ORF">RBH19_01295</name>
</gene>